<evidence type="ECO:0000313" key="2">
    <source>
        <dbReference type="Proteomes" id="UP000886724"/>
    </source>
</evidence>
<comment type="caution">
    <text evidence="1">The sequence shown here is derived from an EMBL/GenBank/DDBJ whole genome shotgun (WGS) entry which is preliminary data.</text>
</comment>
<dbReference type="EMBL" id="DXET01000259">
    <property type="protein sequence ID" value="HIX82616.1"/>
    <property type="molecule type" value="Genomic_DNA"/>
</dbReference>
<proteinExistence type="predicted"/>
<reference evidence="1" key="2">
    <citation type="submission" date="2021-04" db="EMBL/GenBank/DDBJ databases">
        <authorList>
            <person name="Gilroy R."/>
        </authorList>
    </citation>
    <scope>NUCLEOTIDE SEQUENCE</scope>
    <source>
        <strain evidence="1">ChiGjej1B1-14440</strain>
    </source>
</reference>
<protein>
    <submittedName>
        <fullName evidence="1">Uncharacterized protein</fullName>
    </submittedName>
</protein>
<accession>A0A9D2BNJ8</accession>
<reference evidence="1" key="1">
    <citation type="journal article" date="2021" name="PeerJ">
        <title>Extensive microbial diversity within the chicken gut microbiome revealed by metagenomics and culture.</title>
        <authorList>
            <person name="Gilroy R."/>
            <person name="Ravi A."/>
            <person name="Getino M."/>
            <person name="Pursley I."/>
            <person name="Horton D.L."/>
            <person name="Alikhan N.F."/>
            <person name="Baker D."/>
            <person name="Gharbi K."/>
            <person name="Hall N."/>
            <person name="Watson M."/>
            <person name="Adriaenssens E.M."/>
            <person name="Foster-Nyarko E."/>
            <person name="Jarju S."/>
            <person name="Secka A."/>
            <person name="Antonio M."/>
            <person name="Oren A."/>
            <person name="Chaudhuri R.R."/>
            <person name="La Ragione R."/>
            <person name="Hildebrand F."/>
            <person name="Pallen M.J."/>
        </authorList>
    </citation>
    <scope>NUCLEOTIDE SEQUENCE</scope>
    <source>
        <strain evidence="1">ChiGjej1B1-14440</strain>
    </source>
</reference>
<organism evidence="1 2">
    <name type="scientific">Candidatus Erysipelatoclostridium merdavium</name>
    <dbReference type="NCBI Taxonomy" id="2838566"/>
    <lineage>
        <taxon>Bacteria</taxon>
        <taxon>Bacillati</taxon>
        <taxon>Bacillota</taxon>
        <taxon>Erysipelotrichia</taxon>
        <taxon>Erysipelotrichales</taxon>
        <taxon>Erysipelotrichales incertae sedis</taxon>
    </lineage>
</organism>
<name>A0A9D2BNJ8_9FIRM</name>
<sequence>MYCRGHELRVQLCKQYDIKPVGRFKLLNGRTIISDAGNMDITDEYTIFDCISNNDSNRHETIYCGKYVAEDLCKISGYSLPPLFDPLHHDTDNHGGKSSSPAHKRWNKTRKQLYDIVLLLMVYLENIEINSPLFNIKSELENPNYIDHYPKYQIKGVNTIIGNTGKTFQEILDKLNKNNNLRVFNYDLVIKYMEKLNINQNLFK</sequence>
<dbReference type="AlphaFoldDB" id="A0A9D2BNJ8"/>
<evidence type="ECO:0000313" key="1">
    <source>
        <dbReference type="EMBL" id="HIX82616.1"/>
    </source>
</evidence>
<dbReference type="Proteomes" id="UP000886724">
    <property type="component" value="Unassembled WGS sequence"/>
</dbReference>
<gene>
    <name evidence="1" type="ORF">H9980_11710</name>
</gene>